<accession>A0A4Y1ZDJ7</accession>
<dbReference type="EMBL" id="BEXB01000020">
    <property type="protein sequence ID" value="GAY77064.1"/>
    <property type="molecule type" value="Genomic_DNA"/>
</dbReference>
<sequence>MTLILLFHLFHQMAKDRDNTFPFRIIASLFSTFHVVGQHDAIEI</sequence>
<evidence type="ECO:0000313" key="2">
    <source>
        <dbReference type="Proteomes" id="UP000319716"/>
    </source>
</evidence>
<evidence type="ECO:0000313" key="1">
    <source>
        <dbReference type="EMBL" id="GAY77064.1"/>
    </source>
</evidence>
<protein>
    <submittedName>
        <fullName evidence="1">Uncharacterized protein</fullName>
    </submittedName>
</protein>
<reference evidence="1 2" key="1">
    <citation type="submission" date="2017-11" db="EMBL/GenBank/DDBJ databases">
        <title>Draft Genome Sequence of Sporolactobacillus inulinus NBRC 111894 Isolated from Koso, a Japanese Sugar-Vegetable Fermented Beverage.</title>
        <authorList>
            <person name="Chiou T.Y."/>
            <person name="Oshima K."/>
            <person name="Suda W."/>
            <person name="Hattori M."/>
            <person name="Takahashi T."/>
        </authorList>
    </citation>
    <scope>NUCLEOTIDE SEQUENCE [LARGE SCALE GENOMIC DNA]</scope>
    <source>
        <strain evidence="1 2">NBRC111894</strain>
    </source>
</reference>
<comment type="caution">
    <text evidence="1">The sequence shown here is derived from an EMBL/GenBank/DDBJ whole genome shotgun (WGS) entry which is preliminary data.</text>
</comment>
<organism evidence="1 2">
    <name type="scientific">Sporolactobacillus inulinus</name>
    <dbReference type="NCBI Taxonomy" id="2078"/>
    <lineage>
        <taxon>Bacteria</taxon>
        <taxon>Bacillati</taxon>
        <taxon>Bacillota</taxon>
        <taxon>Bacilli</taxon>
        <taxon>Bacillales</taxon>
        <taxon>Sporolactobacillaceae</taxon>
        <taxon>Sporolactobacillus</taxon>
    </lineage>
</organism>
<gene>
    <name evidence="1" type="ORF">NBRC111894_2618</name>
</gene>
<dbReference type="AlphaFoldDB" id="A0A4Y1ZDJ7"/>
<proteinExistence type="predicted"/>
<name>A0A4Y1ZDJ7_9BACL</name>
<dbReference type="Proteomes" id="UP000319716">
    <property type="component" value="Unassembled WGS sequence"/>
</dbReference>